<evidence type="ECO:0000313" key="3">
    <source>
        <dbReference type="Proteomes" id="UP001500298"/>
    </source>
</evidence>
<proteinExistence type="predicted"/>
<protein>
    <submittedName>
        <fullName evidence="2">Uncharacterized protein</fullName>
    </submittedName>
</protein>
<reference evidence="3" key="1">
    <citation type="journal article" date="2019" name="Int. J. Syst. Evol. Microbiol.">
        <title>The Global Catalogue of Microorganisms (GCM) 10K type strain sequencing project: providing services to taxonomists for standard genome sequencing and annotation.</title>
        <authorList>
            <consortium name="The Broad Institute Genomics Platform"/>
            <consortium name="The Broad Institute Genome Sequencing Center for Infectious Disease"/>
            <person name="Wu L."/>
            <person name="Ma J."/>
        </authorList>
    </citation>
    <scope>NUCLEOTIDE SEQUENCE [LARGE SCALE GENOMIC DNA]</scope>
    <source>
        <strain evidence="3">JCM 18326</strain>
    </source>
</reference>
<accession>A0ABP9D4W7</accession>
<dbReference type="RefSeq" id="WP_345369732.1">
    <property type="nucleotide sequence ID" value="NZ_BAABJX010000018.1"/>
</dbReference>
<keyword evidence="1" id="KW-0472">Membrane</keyword>
<feature type="transmembrane region" description="Helical" evidence="1">
    <location>
        <begin position="54"/>
        <end position="72"/>
    </location>
</feature>
<keyword evidence="1" id="KW-0812">Transmembrane</keyword>
<name>A0ABP9D4W7_9BACT</name>
<organism evidence="2 3">
    <name type="scientific">Algivirga pacifica</name>
    <dbReference type="NCBI Taxonomy" id="1162670"/>
    <lineage>
        <taxon>Bacteria</taxon>
        <taxon>Pseudomonadati</taxon>
        <taxon>Bacteroidota</taxon>
        <taxon>Cytophagia</taxon>
        <taxon>Cytophagales</taxon>
        <taxon>Flammeovirgaceae</taxon>
        <taxon>Algivirga</taxon>
    </lineage>
</organism>
<sequence>MSEKDQALIEVPAIRRRLKLQKKELVAETKEYKNALSIQMKSTVREAKSTGKNAIIISTALIGAYGLLYLLLSNGKKKSKKDKEEITAAYQALPDGPEYPPRYYPETRQREESTIIRTIKANIANFLIGIAKQELAKAIEELKERFYENR</sequence>
<dbReference type="EMBL" id="BAABJX010000018">
    <property type="protein sequence ID" value="GAA4827239.1"/>
    <property type="molecule type" value="Genomic_DNA"/>
</dbReference>
<dbReference type="Proteomes" id="UP001500298">
    <property type="component" value="Unassembled WGS sequence"/>
</dbReference>
<keyword evidence="3" id="KW-1185">Reference proteome</keyword>
<evidence type="ECO:0000313" key="2">
    <source>
        <dbReference type="EMBL" id="GAA4827239.1"/>
    </source>
</evidence>
<evidence type="ECO:0000256" key="1">
    <source>
        <dbReference type="SAM" id="Phobius"/>
    </source>
</evidence>
<gene>
    <name evidence="2" type="ORF">GCM10023331_10040</name>
</gene>
<comment type="caution">
    <text evidence="2">The sequence shown here is derived from an EMBL/GenBank/DDBJ whole genome shotgun (WGS) entry which is preliminary data.</text>
</comment>
<keyword evidence="1" id="KW-1133">Transmembrane helix</keyword>